<comment type="caution">
    <text evidence="1">The sequence shown here is derived from an EMBL/GenBank/DDBJ whole genome shotgun (WGS) entry which is preliminary data.</text>
</comment>
<proteinExistence type="predicted"/>
<dbReference type="Proteomes" id="UP000628775">
    <property type="component" value="Unassembled WGS sequence"/>
</dbReference>
<keyword evidence="2" id="KW-1185">Reference proteome</keyword>
<reference evidence="1" key="1">
    <citation type="journal article" date="2014" name="Int. J. Syst. Evol. Microbiol.">
        <title>Complete genome sequence of Corynebacterium casei LMG S-19264T (=DSM 44701T), isolated from a smear-ripened cheese.</title>
        <authorList>
            <consortium name="US DOE Joint Genome Institute (JGI-PGF)"/>
            <person name="Walter F."/>
            <person name="Albersmeier A."/>
            <person name="Kalinowski J."/>
            <person name="Ruckert C."/>
        </authorList>
    </citation>
    <scope>NUCLEOTIDE SEQUENCE</scope>
    <source>
        <strain evidence="1">CGMCC 1.15371</strain>
    </source>
</reference>
<accession>A0A8J2VFY1</accession>
<dbReference type="RefSeq" id="WP_188687874.1">
    <property type="nucleotide sequence ID" value="NZ_BMIR01000001.1"/>
</dbReference>
<name>A0A8J2VFY1_9BACL</name>
<evidence type="ECO:0000313" key="2">
    <source>
        <dbReference type="Proteomes" id="UP000628775"/>
    </source>
</evidence>
<organism evidence="1 2">
    <name type="scientific">Pullulanibacillus camelliae</name>
    <dbReference type="NCBI Taxonomy" id="1707096"/>
    <lineage>
        <taxon>Bacteria</taxon>
        <taxon>Bacillati</taxon>
        <taxon>Bacillota</taxon>
        <taxon>Bacilli</taxon>
        <taxon>Bacillales</taxon>
        <taxon>Sporolactobacillaceae</taxon>
        <taxon>Pullulanibacillus</taxon>
    </lineage>
</organism>
<dbReference type="EMBL" id="BMIR01000001">
    <property type="protein sequence ID" value="GGE26843.1"/>
    <property type="molecule type" value="Genomic_DNA"/>
</dbReference>
<sequence length="52" mass="5883">MVSFIYAGEEMMGKSFYILGDSNKKIGDITPKELNKIDIIFMVRAPLMGKQL</sequence>
<dbReference type="AlphaFoldDB" id="A0A8J2VFY1"/>
<evidence type="ECO:0000313" key="1">
    <source>
        <dbReference type="EMBL" id="GGE26843.1"/>
    </source>
</evidence>
<protein>
    <submittedName>
        <fullName evidence="1">Uncharacterized protein</fullName>
    </submittedName>
</protein>
<gene>
    <name evidence="1" type="ORF">GCM10011391_01490</name>
</gene>
<reference evidence="1" key="2">
    <citation type="submission" date="2020-09" db="EMBL/GenBank/DDBJ databases">
        <authorList>
            <person name="Sun Q."/>
            <person name="Zhou Y."/>
        </authorList>
    </citation>
    <scope>NUCLEOTIDE SEQUENCE</scope>
    <source>
        <strain evidence="1">CGMCC 1.15371</strain>
    </source>
</reference>